<dbReference type="AlphaFoldDB" id="A0A6H5J1B1"/>
<accession>A0A6H5J1B1</accession>
<evidence type="ECO:0000256" key="6">
    <source>
        <dbReference type="PROSITE-ProRule" id="PRU00023"/>
    </source>
</evidence>
<dbReference type="Pfam" id="PF12796">
    <property type="entry name" value="Ank_2"/>
    <property type="match status" value="2"/>
</dbReference>
<evidence type="ECO:0000256" key="7">
    <source>
        <dbReference type="PROSITE-ProRule" id="PRU00042"/>
    </source>
</evidence>
<feature type="repeat" description="ANK" evidence="6">
    <location>
        <begin position="936"/>
        <end position="964"/>
    </location>
</feature>
<dbReference type="InterPro" id="IPR002110">
    <property type="entry name" value="Ankyrin_rpt"/>
</dbReference>
<keyword evidence="5 6" id="KW-0040">ANK repeat</keyword>
<dbReference type="PRINTS" id="PR01415">
    <property type="entry name" value="ANKYRIN"/>
</dbReference>
<gene>
    <name evidence="9" type="ORF">TBRA_LOCUS15476</name>
</gene>
<organism evidence="9 10">
    <name type="scientific">Trichogramma brassicae</name>
    <dbReference type="NCBI Taxonomy" id="86971"/>
    <lineage>
        <taxon>Eukaryota</taxon>
        <taxon>Metazoa</taxon>
        <taxon>Ecdysozoa</taxon>
        <taxon>Arthropoda</taxon>
        <taxon>Hexapoda</taxon>
        <taxon>Insecta</taxon>
        <taxon>Pterygota</taxon>
        <taxon>Neoptera</taxon>
        <taxon>Endopterygota</taxon>
        <taxon>Hymenoptera</taxon>
        <taxon>Apocrita</taxon>
        <taxon>Proctotrupomorpha</taxon>
        <taxon>Chalcidoidea</taxon>
        <taxon>Trichogrammatidae</taxon>
        <taxon>Trichogramma</taxon>
    </lineage>
</organism>
<keyword evidence="2" id="KW-0677">Repeat</keyword>
<dbReference type="PROSITE" id="PS50157">
    <property type="entry name" value="ZINC_FINGER_C2H2_2"/>
    <property type="match status" value="1"/>
</dbReference>
<dbReference type="GO" id="GO:0008270">
    <property type="term" value="F:zinc ion binding"/>
    <property type="evidence" value="ECO:0007669"/>
    <property type="project" value="UniProtKB-KW"/>
</dbReference>
<evidence type="ECO:0000256" key="4">
    <source>
        <dbReference type="ARBA" id="ARBA00022833"/>
    </source>
</evidence>
<dbReference type="InterPro" id="IPR051165">
    <property type="entry name" value="Multifunctional_ANK_Repeat"/>
</dbReference>
<keyword evidence="4" id="KW-0862">Zinc</keyword>
<evidence type="ECO:0000256" key="3">
    <source>
        <dbReference type="ARBA" id="ARBA00022771"/>
    </source>
</evidence>
<evidence type="ECO:0000313" key="9">
    <source>
        <dbReference type="EMBL" id="CAB0043888.1"/>
    </source>
</evidence>
<keyword evidence="10" id="KW-1185">Reference proteome</keyword>
<dbReference type="SMART" id="SM00248">
    <property type="entry name" value="ANK"/>
    <property type="match status" value="11"/>
</dbReference>
<evidence type="ECO:0000313" key="10">
    <source>
        <dbReference type="Proteomes" id="UP000479190"/>
    </source>
</evidence>
<protein>
    <recommendedName>
        <fullName evidence="8">C2H2-type domain-containing protein</fullName>
    </recommendedName>
</protein>
<dbReference type="FunFam" id="3.30.160.60:FF:000446">
    <property type="entry name" value="Zinc finger protein"/>
    <property type="match status" value="1"/>
</dbReference>
<dbReference type="InterPro" id="IPR036770">
    <property type="entry name" value="Ankyrin_rpt-contain_sf"/>
</dbReference>
<dbReference type="SUPFAM" id="SSF48403">
    <property type="entry name" value="Ankyrin repeat"/>
    <property type="match status" value="3"/>
</dbReference>
<keyword evidence="3 7" id="KW-0863">Zinc-finger</keyword>
<proteinExistence type="predicted"/>
<dbReference type="InterPro" id="IPR036236">
    <property type="entry name" value="Znf_C2H2_sf"/>
</dbReference>
<feature type="repeat" description="ANK" evidence="6">
    <location>
        <begin position="828"/>
        <end position="860"/>
    </location>
</feature>
<feature type="repeat" description="ANK" evidence="6">
    <location>
        <begin position="476"/>
        <end position="504"/>
    </location>
</feature>
<dbReference type="Gene3D" id="1.25.40.20">
    <property type="entry name" value="Ankyrin repeat-containing domain"/>
    <property type="match status" value="4"/>
</dbReference>
<sequence length="1065" mass="123403">MRQVREEIRTKTAFAQTSKNSPWGRKDYACDKCEKKFVHKQHLIYHQRTVHEGQTPLHDIIFYQRYRDEDCAMALFEICDEQHRFVKFDARDKKGRTPLELAVTNMLPNTMSVLLNNGADLSSFVFSTASDVDEELQYEEFDFNFQYDLASGAMACVEQLEKRGYELKRRDALTIMTLFKNNRLFEKPKDNVKRWYDRKSFAMEAKKLSMKPTLSLYGFVRLKPEEAAKLMTCQDHYELAKSCKLWWNLSEKDGNACCMNLCEKVSRKFFRRWALEHFMELTRYRLPILCSEMIIKQLNDCDDVVQKFFDHGVDPNCLEQFGTNDSPLHVALIYCSERVFKLLLRSGANPNVANAKGSTPLHQICQSKYCNNYATSLFDISHERYHPIQVGGADESGKTPLHYALTAGFEEIIESLLRRGADPNAADAEGSTPLHIICQRDKFASEVDECHDLSKKFFEINDDTHQMLRIDSKDNLGRTPLQLAVAHLLPDEVDVLLNRGADLSNFAFPTESYFSVEADKILKWFKGRDISLNYKLSIASGGLGVVRQLEKRGYELKRNEALSIMLFDKYGLFDKSENFDEYLFDDEDFLIKAKRITISSNLSLYDLIWLGPKEMSKILTTEDYFKFWRSSDLWEVSKGPTSDACTVHLSEKISRGFFRRWAVDALLDLTRYKLPILCFEMIIEQLKNEDLWHITLAAADQKFTRKIQLGDRRGATRVSSTALHLHRQLEWRQISRSSSNFSQEEIEWLLTEDVKNAKDPDFEVPIIDFVIQIGYKDEPIVDEDGKPLLRRTTPLHHAFRRQDWSSDDVFVQLFKIYDRFDVNYIDEDGFTHFHVACEYGNEDPVEKFLQLGQDPNCLAQASVDPPLHLAVNGNFDEKVELLLRHGADPNISNQDGLTPLHILSMGYGDYITLTEMLFGLSNAKYQPIKIDPKDKLGRTPLKLAMANFNTYMVRFLLDHGADLSEFYFPDESDFDEACQLWADQNVAIASFFLAIFKSLEKGGYQWDLSDVLTILTLFVKYGLFEKVADIENYWYDDEEFTTEAKENTENPALSLFEHYLKKRKI</sequence>
<feature type="domain" description="C2H2-type" evidence="8">
    <location>
        <begin position="28"/>
        <end position="56"/>
    </location>
</feature>
<evidence type="ECO:0000256" key="5">
    <source>
        <dbReference type="ARBA" id="ARBA00023043"/>
    </source>
</evidence>
<feature type="repeat" description="ANK" evidence="6">
    <location>
        <begin position="862"/>
        <end position="894"/>
    </location>
</feature>
<feature type="repeat" description="ANK" evidence="6">
    <location>
        <begin position="396"/>
        <end position="428"/>
    </location>
</feature>
<evidence type="ECO:0000256" key="2">
    <source>
        <dbReference type="ARBA" id="ARBA00022737"/>
    </source>
</evidence>
<feature type="repeat" description="ANK" evidence="6">
    <location>
        <begin position="94"/>
        <end position="122"/>
    </location>
</feature>
<reference evidence="9 10" key="1">
    <citation type="submission" date="2020-02" db="EMBL/GenBank/DDBJ databases">
        <authorList>
            <person name="Ferguson B K."/>
        </authorList>
    </citation>
    <scope>NUCLEOTIDE SEQUENCE [LARGE SCALE GENOMIC DNA]</scope>
</reference>
<dbReference type="SUPFAM" id="SSF57667">
    <property type="entry name" value="beta-beta-alpha zinc fingers"/>
    <property type="match status" value="1"/>
</dbReference>
<dbReference type="PANTHER" id="PTHR24123:SF33">
    <property type="entry name" value="PROTEIN HOS4"/>
    <property type="match status" value="1"/>
</dbReference>
<feature type="repeat" description="ANK" evidence="6">
    <location>
        <begin position="323"/>
        <end position="355"/>
    </location>
</feature>
<dbReference type="GO" id="GO:0005634">
    <property type="term" value="C:nucleus"/>
    <property type="evidence" value="ECO:0007669"/>
    <property type="project" value="UniProtKB-ARBA"/>
</dbReference>
<dbReference type="InterPro" id="IPR013087">
    <property type="entry name" value="Znf_C2H2_type"/>
</dbReference>
<dbReference type="PROSITE" id="PS00028">
    <property type="entry name" value="ZINC_FINGER_C2H2_1"/>
    <property type="match status" value="1"/>
</dbReference>
<evidence type="ECO:0000259" key="8">
    <source>
        <dbReference type="PROSITE" id="PS50157"/>
    </source>
</evidence>
<dbReference type="PANTHER" id="PTHR24123">
    <property type="entry name" value="ANKYRIN REPEAT-CONTAINING"/>
    <property type="match status" value="1"/>
</dbReference>
<name>A0A6H5J1B1_9HYME</name>
<dbReference type="Proteomes" id="UP000479190">
    <property type="component" value="Unassembled WGS sequence"/>
</dbReference>
<keyword evidence="1" id="KW-0479">Metal-binding</keyword>
<evidence type="ECO:0000256" key="1">
    <source>
        <dbReference type="ARBA" id="ARBA00022723"/>
    </source>
</evidence>
<dbReference type="PROSITE" id="PS50297">
    <property type="entry name" value="ANK_REP_REGION"/>
    <property type="match status" value="6"/>
</dbReference>
<dbReference type="PROSITE" id="PS50088">
    <property type="entry name" value="ANK_REPEAT"/>
    <property type="match status" value="7"/>
</dbReference>
<dbReference type="Gene3D" id="3.30.160.60">
    <property type="entry name" value="Classic Zinc Finger"/>
    <property type="match status" value="1"/>
</dbReference>
<dbReference type="EMBL" id="CADCXV010001361">
    <property type="protein sequence ID" value="CAB0043888.1"/>
    <property type="molecule type" value="Genomic_DNA"/>
</dbReference>
<dbReference type="OrthoDB" id="10251692at2759"/>